<protein>
    <submittedName>
        <fullName evidence="2">DUF4166 domain-containing protein</fullName>
    </submittedName>
</protein>
<sequence>MKSLYQQVLGQDFANLAPVLQALHGPQGSQVQGTLSVSWAVSFWLRLLPLLGRMPAASPAATCHVRLAPLASRRERWSRIIGGKAMNSVMQAGSGRVIIEHVGPVSVHLGTWVEADGSLQQRSERVVLRGLSWPVPGLKITASEQPIDAQHYHCEVKVSLTRFGTLIHYSGVLGLVEPTFPSTQTEKP</sequence>
<dbReference type="EMBL" id="JACAQB010000003">
    <property type="protein sequence ID" value="NWB94510.1"/>
    <property type="molecule type" value="Genomic_DNA"/>
</dbReference>
<dbReference type="InterPro" id="IPR025311">
    <property type="entry name" value="DUF4166"/>
</dbReference>
<dbReference type="Pfam" id="PF13761">
    <property type="entry name" value="DUF4166"/>
    <property type="match status" value="1"/>
</dbReference>
<dbReference type="Proteomes" id="UP000539985">
    <property type="component" value="Unassembled WGS sequence"/>
</dbReference>
<organism evidence="2 3">
    <name type="scientific">Pseudomonas gingeri</name>
    <dbReference type="NCBI Taxonomy" id="117681"/>
    <lineage>
        <taxon>Bacteria</taxon>
        <taxon>Pseudomonadati</taxon>
        <taxon>Pseudomonadota</taxon>
        <taxon>Gammaproteobacteria</taxon>
        <taxon>Pseudomonadales</taxon>
        <taxon>Pseudomonadaceae</taxon>
        <taxon>Pseudomonas</taxon>
    </lineage>
</organism>
<reference evidence="2 3" key="1">
    <citation type="submission" date="2020-04" db="EMBL/GenBank/DDBJ databases">
        <title>Molecular characterization of pseudomonads from Agaricus bisporus reveal novel blotch 2 pathogens in Western Europe.</title>
        <authorList>
            <person name="Taparia T."/>
            <person name="Krijger M."/>
            <person name="Haynes E."/>
            <person name="Elpinstone J.G."/>
            <person name="Noble R."/>
            <person name="Van Der Wolf J."/>
        </authorList>
    </citation>
    <scope>NUCLEOTIDE SEQUENCE [LARGE SCALE GENOMIC DNA]</scope>
    <source>
        <strain evidence="2 3">H7001</strain>
    </source>
</reference>
<gene>
    <name evidence="2" type="ORF">HX882_01230</name>
</gene>
<feature type="domain" description="DUF4166" evidence="1">
    <location>
        <begin position="16"/>
        <end position="173"/>
    </location>
</feature>
<evidence type="ECO:0000313" key="3">
    <source>
        <dbReference type="Proteomes" id="UP000539985"/>
    </source>
</evidence>
<name>A0A7Y7X7J8_9PSED</name>
<comment type="caution">
    <text evidence="2">The sequence shown here is derived from an EMBL/GenBank/DDBJ whole genome shotgun (WGS) entry which is preliminary data.</text>
</comment>
<accession>A0A7Y7X7J8</accession>
<evidence type="ECO:0000313" key="2">
    <source>
        <dbReference type="EMBL" id="NWB94510.1"/>
    </source>
</evidence>
<evidence type="ECO:0000259" key="1">
    <source>
        <dbReference type="Pfam" id="PF13761"/>
    </source>
</evidence>
<proteinExistence type="predicted"/>
<dbReference type="AlphaFoldDB" id="A0A7Y7X7J8"/>
<dbReference type="RefSeq" id="WP_177099566.1">
    <property type="nucleotide sequence ID" value="NZ_JACAQB010000003.1"/>
</dbReference>